<dbReference type="PROSITE" id="PS51076">
    <property type="entry name" value="MH2"/>
    <property type="match status" value="1"/>
</dbReference>
<gene>
    <name evidence="12" type="ORF">APTSU1_001710900</name>
</gene>
<name>A0ABQ0FS20_APOSI</name>
<evidence type="ECO:0000256" key="9">
    <source>
        <dbReference type="RuleBase" id="RU361195"/>
    </source>
</evidence>
<evidence type="ECO:0000256" key="7">
    <source>
        <dbReference type="ARBA" id="ARBA00023163"/>
    </source>
</evidence>
<dbReference type="Gene3D" id="2.60.200.10">
    <property type="match status" value="1"/>
</dbReference>
<evidence type="ECO:0000256" key="6">
    <source>
        <dbReference type="ARBA" id="ARBA00023125"/>
    </source>
</evidence>
<dbReference type="CDD" id="cd10985">
    <property type="entry name" value="MH2_SMAD_2_3"/>
    <property type="match status" value="1"/>
</dbReference>
<dbReference type="InterPro" id="IPR013790">
    <property type="entry name" value="Dwarfin"/>
</dbReference>
<dbReference type="Pfam" id="PF03165">
    <property type="entry name" value="MH1"/>
    <property type="match status" value="1"/>
</dbReference>
<dbReference type="PANTHER" id="PTHR13703:SF42">
    <property type="entry name" value="MOTHERS AGAINST DECAPENTAPLEGIC HOMOLOG 2"/>
    <property type="match status" value="1"/>
</dbReference>
<evidence type="ECO:0000256" key="3">
    <source>
        <dbReference type="ARBA" id="ARBA00022723"/>
    </source>
</evidence>
<keyword evidence="5 9" id="KW-0805">Transcription regulation</keyword>
<dbReference type="EMBL" id="BAAFST010000018">
    <property type="protein sequence ID" value="GAB1301871.1"/>
    <property type="molecule type" value="Genomic_DNA"/>
</dbReference>
<proteinExistence type="inferred from homology"/>
<feature type="domain" description="MH2" evidence="11">
    <location>
        <begin position="277"/>
        <end position="470"/>
    </location>
</feature>
<dbReference type="InterPro" id="IPR013019">
    <property type="entry name" value="MAD_homology_MH1"/>
</dbReference>
<evidence type="ECO:0000259" key="10">
    <source>
        <dbReference type="PROSITE" id="PS51075"/>
    </source>
</evidence>
<evidence type="ECO:0000256" key="8">
    <source>
        <dbReference type="ARBA" id="ARBA00023242"/>
    </source>
</evidence>
<dbReference type="SMART" id="SM00524">
    <property type="entry name" value="DWB"/>
    <property type="match status" value="1"/>
</dbReference>
<protein>
    <recommendedName>
        <fullName evidence="9">Mothers against decapentaplegic homolog</fullName>
        <shortName evidence="9">MAD homolog</shortName>
        <shortName evidence="9">Mothers against DPP homolog</shortName>
    </recommendedName>
    <alternativeName>
        <fullName evidence="9">SMAD family member</fullName>
    </alternativeName>
</protein>
<comment type="similarity">
    <text evidence="1 9">Belongs to the dwarfin/SMAD family.</text>
</comment>
<keyword evidence="8 9" id="KW-0539">Nucleus</keyword>
<dbReference type="Pfam" id="PF03166">
    <property type="entry name" value="MH2"/>
    <property type="match status" value="1"/>
</dbReference>
<evidence type="ECO:0000313" key="12">
    <source>
        <dbReference type="EMBL" id="GAB1301871.1"/>
    </source>
</evidence>
<dbReference type="PROSITE" id="PS51075">
    <property type="entry name" value="MH1"/>
    <property type="match status" value="1"/>
</dbReference>
<keyword evidence="3" id="KW-0479">Metal-binding</keyword>
<keyword evidence="4" id="KW-0862">Zinc</keyword>
<dbReference type="InterPro" id="IPR001132">
    <property type="entry name" value="SMAD_dom_Dwarfin-type"/>
</dbReference>
<keyword evidence="2 9" id="KW-0963">Cytoplasm</keyword>
<dbReference type="SMART" id="SM00523">
    <property type="entry name" value="DWA"/>
    <property type="match status" value="1"/>
</dbReference>
<reference evidence="12 13" key="1">
    <citation type="submission" date="2024-08" db="EMBL/GenBank/DDBJ databases">
        <title>The draft genome of Apodemus speciosus.</title>
        <authorList>
            <person name="Nabeshima K."/>
            <person name="Suzuki S."/>
            <person name="Onuma M."/>
        </authorList>
    </citation>
    <scope>NUCLEOTIDE SEQUENCE [LARGE SCALE GENOMIC DNA]</scope>
    <source>
        <strain evidence="12">IB14-021</strain>
    </source>
</reference>
<evidence type="ECO:0000256" key="4">
    <source>
        <dbReference type="ARBA" id="ARBA00022833"/>
    </source>
</evidence>
<dbReference type="CDD" id="cd10491">
    <property type="entry name" value="MH1_SMAD_2_3"/>
    <property type="match status" value="1"/>
</dbReference>
<feature type="domain" description="MH1" evidence="10">
    <location>
        <begin position="10"/>
        <end position="146"/>
    </location>
</feature>
<dbReference type="InterPro" id="IPR008984">
    <property type="entry name" value="SMAD_FHA_dom_sf"/>
</dbReference>
<organism evidence="12 13">
    <name type="scientific">Apodemus speciosus</name>
    <name type="common">Large Japanese field mouse</name>
    <dbReference type="NCBI Taxonomy" id="105296"/>
    <lineage>
        <taxon>Eukaryota</taxon>
        <taxon>Metazoa</taxon>
        <taxon>Chordata</taxon>
        <taxon>Craniata</taxon>
        <taxon>Vertebrata</taxon>
        <taxon>Euteleostomi</taxon>
        <taxon>Mammalia</taxon>
        <taxon>Eutheria</taxon>
        <taxon>Euarchontoglires</taxon>
        <taxon>Glires</taxon>
        <taxon>Rodentia</taxon>
        <taxon>Myomorpha</taxon>
        <taxon>Muroidea</taxon>
        <taxon>Muridae</taxon>
        <taxon>Murinae</taxon>
        <taxon>Apodemus</taxon>
    </lineage>
</organism>
<dbReference type="SUPFAM" id="SSF56366">
    <property type="entry name" value="SMAD MH1 domain"/>
    <property type="match status" value="1"/>
</dbReference>
<dbReference type="InterPro" id="IPR036578">
    <property type="entry name" value="SMAD_MH1_sf"/>
</dbReference>
<keyword evidence="6" id="KW-0238">DNA-binding</keyword>
<evidence type="ECO:0000256" key="2">
    <source>
        <dbReference type="ARBA" id="ARBA00022490"/>
    </source>
</evidence>
<dbReference type="InterPro" id="IPR017855">
    <property type="entry name" value="SMAD-like_dom_sf"/>
</dbReference>
<evidence type="ECO:0000256" key="5">
    <source>
        <dbReference type="ARBA" id="ARBA00023015"/>
    </source>
</evidence>
<evidence type="ECO:0000256" key="1">
    <source>
        <dbReference type="ARBA" id="ARBA00005545"/>
    </source>
</evidence>
<sequence length="470" mass="52349">MSSILPFTPPVVKRLLGWKKSAGGSGGAGGGEQNGQEEKWCEKAVKSLVKKLKKTGRLDELEKAITTQNCNTKCVTIPRSLDGRLQVSHRKGLPHVIYCRLWRWPDLHSHHELKAIENCEYAFNLKKDEVCVNPYHYQRVETPVLPPVLVPRHTEILTELPPLDDYTHSIPENTNFPAGIEPQSNYIPETPPPGYISEDGETSDQQLNQSMDTGCSLSDPAMSVVTATLPVSCTCSCLCSYSAPFYCSPAELSPTTLSPVNHSLDLQPVTYSEPAFWCSIAYYELNQRVGETFHASQPSLTVDGFTDPSNSERFCLGLLSNVNRNATVEMTRRHIGRGVRLYYIGGEVFAECLSDSAIFVQSPNCNQRYGWHPATVCKIPPGCNLKIFNNQEFAALLAQSVNQGFEAVYQLTRMCTIRMSFVKGWGAEYRRQTVTSTPCWIELHLNGPLQWLDKVLTQMGSPSVRCSSMS</sequence>
<dbReference type="Gene3D" id="3.90.520.10">
    <property type="entry name" value="SMAD MH1 domain"/>
    <property type="match status" value="1"/>
</dbReference>
<dbReference type="Proteomes" id="UP001623349">
    <property type="component" value="Unassembled WGS sequence"/>
</dbReference>
<comment type="subcellular location">
    <subcellularLocation>
        <location evidence="9">Cytoplasm</location>
    </subcellularLocation>
    <subcellularLocation>
        <location evidence="9">Nucleus</location>
    </subcellularLocation>
</comment>
<evidence type="ECO:0000313" key="13">
    <source>
        <dbReference type="Proteomes" id="UP001623349"/>
    </source>
</evidence>
<dbReference type="InterPro" id="IPR003619">
    <property type="entry name" value="MAD_homology1_Dwarfin-type"/>
</dbReference>
<accession>A0ABQ0FS20</accession>
<dbReference type="SUPFAM" id="SSF49879">
    <property type="entry name" value="SMAD/FHA domain"/>
    <property type="match status" value="1"/>
</dbReference>
<evidence type="ECO:0000259" key="11">
    <source>
        <dbReference type="PROSITE" id="PS51076"/>
    </source>
</evidence>
<keyword evidence="13" id="KW-1185">Reference proteome</keyword>
<comment type="caution">
    <text evidence="12">The sequence shown here is derived from an EMBL/GenBank/DDBJ whole genome shotgun (WGS) entry which is preliminary data.</text>
</comment>
<keyword evidence="7 9" id="KW-0804">Transcription</keyword>
<dbReference type="PANTHER" id="PTHR13703">
    <property type="entry name" value="SMAD"/>
    <property type="match status" value="1"/>
</dbReference>